<dbReference type="EC" id="6.3.1.21" evidence="7"/>
<keyword evidence="5 7" id="KW-0067">ATP-binding</keyword>
<keyword evidence="4 7" id="KW-0658">Purine biosynthesis</keyword>
<dbReference type="RefSeq" id="WP_316691468.1">
    <property type="nucleotide sequence ID" value="NZ_CP103837.1"/>
</dbReference>
<feature type="binding site" evidence="7">
    <location>
        <position position="82"/>
    </location>
    <ligand>
        <name>N(1)-(5-phospho-beta-D-ribosyl)glycinamide</name>
        <dbReference type="ChEBI" id="CHEBI:143788"/>
    </ligand>
</feature>
<feature type="binding site" evidence="7">
    <location>
        <position position="204"/>
    </location>
    <ligand>
        <name>ATP</name>
        <dbReference type="ChEBI" id="CHEBI:30616"/>
    </ligand>
</feature>
<gene>
    <name evidence="7 9" type="primary">purT</name>
    <name evidence="9" type="ORF">NYR99_06875</name>
</gene>
<feature type="domain" description="ATP-grasp" evidence="8">
    <location>
        <begin position="120"/>
        <end position="309"/>
    </location>
</feature>
<dbReference type="EMBL" id="CP103840">
    <property type="protein sequence ID" value="WOB27649.1"/>
    <property type="molecule type" value="Genomic_DNA"/>
</dbReference>
<organism evidence="9 10">
    <name type="scientific">Xanthomonas dyei</name>
    <dbReference type="NCBI Taxonomy" id="743699"/>
    <lineage>
        <taxon>Bacteria</taxon>
        <taxon>Pseudomonadati</taxon>
        <taxon>Pseudomonadota</taxon>
        <taxon>Gammaproteobacteria</taxon>
        <taxon>Lysobacterales</taxon>
        <taxon>Lysobacteraceae</taxon>
        <taxon>Xanthomonas</taxon>
    </lineage>
</organism>
<feature type="binding site" evidence="7">
    <location>
        <begin position="22"/>
        <end position="23"/>
    </location>
    <ligand>
        <name>N(1)-(5-phospho-beta-D-ribosyl)glycinamide</name>
        <dbReference type="ChEBI" id="CHEBI:143788"/>
    </ligand>
</feature>
<dbReference type="InterPro" id="IPR005862">
    <property type="entry name" value="PurT"/>
</dbReference>
<feature type="binding site" evidence="7">
    <location>
        <begin position="161"/>
        <end position="166"/>
    </location>
    <ligand>
        <name>ATP</name>
        <dbReference type="ChEBI" id="CHEBI:30616"/>
    </ligand>
</feature>
<dbReference type="InterPro" id="IPR011054">
    <property type="entry name" value="Rudment_hybrid_motif"/>
</dbReference>
<keyword evidence="2 7" id="KW-0479">Metal-binding</keyword>
<evidence type="ECO:0000256" key="1">
    <source>
        <dbReference type="ARBA" id="ARBA00022598"/>
    </source>
</evidence>
<dbReference type="Proteomes" id="UP001304534">
    <property type="component" value="Chromosome"/>
</dbReference>
<comment type="catalytic activity">
    <reaction evidence="7">
        <text>N(1)-(5-phospho-beta-D-ribosyl)glycinamide + formate + ATP = N(2)-formyl-N(1)-(5-phospho-beta-D-ribosyl)glycinamide + ADP + phosphate + H(+)</text>
        <dbReference type="Rhea" id="RHEA:24829"/>
        <dbReference type="ChEBI" id="CHEBI:15378"/>
        <dbReference type="ChEBI" id="CHEBI:15740"/>
        <dbReference type="ChEBI" id="CHEBI:30616"/>
        <dbReference type="ChEBI" id="CHEBI:43474"/>
        <dbReference type="ChEBI" id="CHEBI:143788"/>
        <dbReference type="ChEBI" id="CHEBI:147286"/>
        <dbReference type="ChEBI" id="CHEBI:456216"/>
        <dbReference type="EC" id="6.3.1.21"/>
    </reaction>
</comment>
<dbReference type="GO" id="GO:0016740">
    <property type="term" value="F:transferase activity"/>
    <property type="evidence" value="ECO:0007669"/>
    <property type="project" value="UniProtKB-KW"/>
</dbReference>
<dbReference type="NCBIfam" id="TIGR01142">
    <property type="entry name" value="purT"/>
    <property type="match status" value="1"/>
</dbReference>
<dbReference type="SUPFAM" id="SSF51246">
    <property type="entry name" value="Rudiment single hybrid motif"/>
    <property type="match status" value="1"/>
</dbReference>
<dbReference type="SUPFAM" id="SSF52440">
    <property type="entry name" value="PreATP-grasp domain"/>
    <property type="match status" value="1"/>
</dbReference>
<keyword evidence="6 7" id="KW-0460">Magnesium</keyword>
<feature type="binding site" evidence="7">
    <location>
        <position position="115"/>
    </location>
    <ligand>
        <name>ATP</name>
        <dbReference type="ChEBI" id="CHEBI:30616"/>
    </ligand>
</feature>
<keyword evidence="3 7" id="KW-0547">Nucleotide-binding</keyword>
<dbReference type="SUPFAM" id="SSF56059">
    <property type="entry name" value="Glutathione synthetase ATP-binding domain-like"/>
    <property type="match status" value="1"/>
</dbReference>
<dbReference type="Pfam" id="PF21244">
    <property type="entry name" value="PurT_C"/>
    <property type="match status" value="1"/>
</dbReference>
<feature type="binding site" evidence="7">
    <location>
        <position position="268"/>
    </location>
    <ligand>
        <name>Mg(2+)</name>
        <dbReference type="ChEBI" id="CHEBI:18420"/>
    </ligand>
</feature>
<dbReference type="InterPro" id="IPR013815">
    <property type="entry name" value="ATP_grasp_subdomain_1"/>
</dbReference>
<feature type="binding site" evidence="7">
    <location>
        <position position="361"/>
    </location>
    <ligand>
        <name>N(1)-(5-phospho-beta-D-ribosyl)glycinamide</name>
        <dbReference type="ChEBI" id="CHEBI:143788"/>
    </ligand>
</feature>
<sequence length="400" mass="42723">MTTLGTPLSPSATRVLLLGSGELGKEVAIELQRFGVEVIAADRYANAPAMQVAHRSHVLDMLDPAALRALIAAEQPHLIVPEIEAIHTETLVALECDQGQRVIPTARAARLTMDREGIRRLAAETLGLPTSPYRFVDTAAEYRDAIAAVGLPCVVKPVMSSSGKGQSTLRSEADIDAAWDYAQTGGRAGAGRCIVEGFIDFDYEITLLTVRHAGGTSYCDPIGHWQQDGDYRESWQPQPMSAAALQRSQEIAKAITDDLGGWGLFGVELFVKGDEVWFSEVSPRPHDTGLVTLVSQELSEFALHARAILGLPVGAENGGVIRQSGPSASCALLAHGNGVPVFDNVADALRDPDTALRLFGKPRVDGHRRVGVTLARADSIDAAREKARVAAAALTVQLKD</sequence>
<comment type="function">
    <text evidence="7">Involved in the de novo purine biosynthesis. Catalyzes the transfer of formate to 5-phospho-ribosyl-glycinamide (GAR), producing 5-phospho-ribosyl-N-formylglycinamide (FGAR). Formate is provided by PurU via hydrolysis of 10-formyl-tetrahydrofolate.</text>
</comment>
<keyword evidence="10" id="KW-1185">Reference proteome</keyword>
<dbReference type="InterPro" id="IPR016185">
    <property type="entry name" value="PreATP-grasp_dom_sf"/>
</dbReference>
<evidence type="ECO:0000256" key="2">
    <source>
        <dbReference type="ARBA" id="ARBA00022723"/>
    </source>
</evidence>
<protein>
    <recommendedName>
        <fullName evidence="7">Formate-dependent phosphoribosylglycinamide formyltransferase</fullName>
        <ecNumber evidence="7">6.3.1.21</ecNumber>
    </recommendedName>
    <alternativeName>
        <fullName evidence="7">5'-phosphoribosylglycinamide transformylase 2</fullName>
    </alternativeName>
    <alternativeName>
        <fullName evidence="7">Formate-dependent GAR transformylase</fullName>
    </alternativeName>
    <alternativeName>
        <fullName evidence="7">GAR transformylase 2</fullName>
        <shortName evidence="7">GART 2</shortName>
    </alternativeName>
    <alternativeName>
        <fullName evidence="7">Non-folate glycinamide ribonucleotide transformylase</fullName>
    </alternativeName>
    <alternativeName>
        <fullName evidence="7">Phosphoribosylglycinamide formyltransferase 2</fullName>
    </alternativeName>
</protein>
<comment type="subunit">
    <text evidence="7">Homodimer.</text>
</comment>
<name>A0ABZ0DH35_9XANT</name>
<comment type="similarity">
    <text evidence="7">Belongs to the PurK/PurT family.</text>
</comment>
<accession>A0ABZ0DH35</accession>
<keyword evidence="1 7" id="KW-0436">Ligase</keyword>
<dbReference type="InterPro" id="IPR011761">
    <property type="entry name" value="ATP-grasp"/>
</dbReference>
<evidence type="ECO:0000256" key="3">
    <source>
        <dbReference type="ARBA" id="ARBA00022741"/>
    </source>
</evidence>
<dbReference type="Pfam" id="PF02222">
    <property type="entry name" value="ATP-grasp"/>
    <property type="match status" value="1"/>
</dbReference>
<comment type="pathway">
    <text evidence="7">Purine metabolism; IMP biosynthesis via de novo pathway; N(2)-formyl-N(1)-(5-phospho-D-ribosyl)glycinamide from N(1)-(5-phospho-D-ribosyl)glycinamide (formate route): step 1/1.</text>
</comment>
<dbReference type="PANTHER" id="PTHR43055">
    <property type="entry name" value="FORMATE-DEPENDENT PHOSPHORIBOSYLGLYCINAMIDE FORMYLTRANSFERASE"/>
    <property type="match status" value="1"/>
</dbReference>
<dbReference type="InterPro" id="IPR003135">
    <property type="entry name" value="ATP-grasp_carboxylate-amine"/>
</dbReference>
<feature type="binding site" evidence="7">
    <location>
        <position position="156"/>
    </location>
    <ligand>
        <name>ATP</name>
        <dbReference type="ChEBI" id="CHEBI:30616"/>
    </ligand>
</feature>
<keyword evidence="9" id="KW-0808">Transferase</keyword>
<proteinExistence type="inferred from homology"/>
<feature type="binding site" evidence="7">
    <location>
        <position position="280"/>
    </location>
    <ligand>
        <name>Mg(2+)</name>
        <dbReference type="ChEBI" id="CHEBI:18420"/>
    </ligand>
</feature>
<dbReference type="NCBIfam" id="NF006766">
    <property type="entry name" value="PRK09288.1"/>
    <property type="match status" value="1"/>
</dbReference>
<reference evidence="9 10" key="1">
    <citation type="submission" date="2022-08" db="EMBL/GenBank/DDBJ databases">
        <title>Whole genome sequencing-based tracing of a 2022 introduction and outbreak of Xanthomonas hortorum pv. pelargonii.</title>
        <authorList>
            <person name="Iruegas-Bocardo F."/>
            <person name="Weisberg A.K."/>
            <person name="Riutta E.R."/>
            <person name="Kilday K."/>
            <person name="Bonkowski J.C."/>
            <person name="Creswell T."/>
            <person name="Daughtrey M.L."/>
            <person name="Rane K."/>
            <person name="Grunwald N.J."/>
            <person name="Chang J.H."/>
            <person name="Putnam M.L."/>
        </authorList>
    </citation>
    <scope>NUCLEOTIDE SEQUENCE [LARGE SCALE GENOMIC DNA]</scope>
    <source>
        <strain evidence="9 10">22-325</strain>
    </source>
</reference>
<dbReference type="InterPro" id="IPR048740">
    <property type="entry name" value="PurT_C"/>
</dbReference>
<evidence type="ECO:0000313" key="9">
    <source>
        <dbReference type="EMBL" id="WOB27649.1"/>
    </source>
</evidence>
<dbReference type="InterPro" id="IPR054350">
    <property type="entry name" value="PurT/PurK_preATP-grasp"/>
</dbReference>
<evidence type="ECO:0000256" key="6">
    <source>
        <dbReference type="ARBA" id="ARBA00022842"/>
    </source>
</evidence>
<feature type="binding site" evidence="7">
    <location>
        <begin position="368"/>
        <end position="369"/>
    </location>
    <ligand>
        <name>N(1)-(5-phospho-beta-D-ribosyl)glycinamide</name>
        <dbReference type="ChEBI" id="CHEBI:143788"/>
    </ligand>
</feature>
<dbReference type="Pfam" id="PF22660">
    <property type="entry name" value="RS_preATP-grasp-like"/>
    <property type="match status" value="1"/>
</dbReference>
<dbReference type="HAMAP" id="MF_01643">
    <property type="entry name" value="PurT"/>
    <property type="match status" value="1"/>
</dbReference>
<evidence type="ECO:0000313" key="10">
    <source>
        <dbReference type="Proteomes" id="UP001304534"/>
    </source>
</evidence>
<evidence type="ECO:0000256" key="5">
    <source>
        <dbReference type="ARBA" id="ARBA00022840"/>
    </source>
</evidence>
<dbReference type="Gene3D" id="3.30.470.20">
    <property type="entry name" value="ATP-grasp fold, B domain"/>
    <property type="match status" value="1"/>
</dbReference>
<dbReference type="PANTHER" id="PTHR43055:SF1">
    <property type="entry name" value="FORMATE-DEPENDENT PHOSPHORIBOSYLGLYCINAMIDE FORMYLTRANSFERASE"/>
    <property type="match status" value="1"/>
</dbReference>
<evidence type="ECO:0000259" key="8">
    <source>
        <dbReference type="PROSITE" id="PS50975"/>
    </source>
</evidence>
<dbReference type="GeneID" id="95583581"/>
<dbReference type="PROSITE" id="PS50975">
    <property type="entry name" value="ATP_GRASP"/>
    <property type="match status" value="1"/>
</dbReference>
<dbReference type="Gene3D" id="3.40.50.20">
    <property type="match status" value="1"/>
</dbReference>
<evidence type="ECO:0000256" key="7">
    <source>
        <dbReference type="HAMAP-Rule" id="MF_01643"/>
    </source>
</evidence>
<feature type="binding site" evidence="7">
    <location>
        <position position="287"/>
    </location>
    <ligand>
        <name>N(1)-(5-phospho-beta-D-ribosyl)glycinamide</name>
        <dbReference type="ChEBI" id="CHEBI:143788"/>
    </ligand>
</feature>
<evidence type="ECO:0000256" key="4">
    <source>
        <dbReference type="ARBA" id="ARBA00022755"/>
    </source>
</evidence>
<feature type="binding site" evidence="7">
    <location>
        <begin position="196"/>
        <end position="199"/>
    </location>
    <ligand>
        <name>ATP</name>
        <dbReference type="ChEBI" id="CHEBI:30616"/>
    </ligand>
</feature>
<dbReference type="Gene3D" id="3.30.1490.20">
    <property type="entry name" value="ATP-grasp fold, A domain"/>
    <property type="match status" value="1"/>
</dbReference>